<proteinExistence type="predicted"/>
<keyword evidence="3" id="KW-1185">Reference proteome</keyword>
<keyword evidence="1" id="KW-1133">Transmembrane helix</keyword>
<dbReference type="GeneID" id="39747062"/>
<accession>A0A1Y1JCU5</accession>
<evidence type="ECO:0000256" key="1">
    <source>
        <dbReference type="SAM" id="Phobius"/>
    </source>
</evidence>
<dbReference type="RefSeq" id="XP_028542938.1">
    <property type="nucleotide sequence ID" value="XM_028687137.1"/>
</dbReference>
<evidence type="ECO:0000313" key="2">
    <source>
        <dbReference type="EMBL" id="GAW80349.1"/>
    </source>
</evidence>
<protein>
    <submittedName>
        <fullName evidence="2">Uncharacterized protein</fullName>
    </submittedName>
</protein>
<comment type="caution">
    <text evidence="2">The sequence shown here is derived from an EMBL/GenBank/DDBJ whole genome shotgun (WGS) entry which is preliminary data.</text>
</comment>
<sequence>MLVPPQFYNGEIEVDLDDTIFNIETEKILGLYKQGIYDFLFYNGNFKNNKDNNLVNAVNIDRRIKDLKKDRLKKMGHTVQSVSIFVTFFLIYSAFKEIMHSIKVGINKTPSIPQG</sequence>
<name>A0A1Y1JCU5_PLAGO</name>
<evidence type="ECO:0000313" key="3">
    <source>
        <dbReference type="Proteomes" id="UP000195521"/>
    </source>
</evidence>
<dbReference type="Proteomes" id="UP000195521">
    <property type="component" value="Unassembled WGS sequence"/>
</dbReference>
<dbReference type="EMBL" id="BDQF01000008">
    <property type="protein sequence ID" value="GAW80349.1"/>
    <property type="molecule type" value="Genomic_DNA"/>
</dbReference>
<feature type="transmembrane region" description="Helical" evidence="1">
    <location>
        <begin position="75"/>
        <end position="95"/>
    </location>
</feature>
<organism evidence="2 3">
    <name type="scientific">Plasmodium gonderi</name>
    <dbReference type="NCBI Taxonomy" id="77519"/>
    <lineage>
        <taxon>Eukaryota</taxon>
        <taxon>Sar</taxon>
        <taxon>Alveolata</taxon>
        <taxon>Apicomplexa</taxon>
        <taxon>Aconoidasida</taxon>
        <taxon>Haemosporida</taxon>
        <taxon>Plasmodiidae</taxon>
        <taxon>Plasmodium</taxon>
        <taxon>Plasmodium (Plasmodium)</taxon>
    </lineage>
</organism>
<dbReference type="AlphaFoldDB" id="A0A1Y1JCU5"/>
<gene>
    <name evidence="2" type="ORF">PGO_072640</name>
</gene>
<dbReference type="OMA" id="PQFYNGE"/>
<keyword evidence="1" id="KW-0812">Transmembrane</keyword>
<keyword evidence="1" id="KW-0472">Membrane</keyword>
<dbReference type="OrthoDB" id="384256at2759"/>
<reference evidence="3" key="1">
    <citation type="submission" date="2017-04" db="EMBL/GenBank/DDBJ databases">
        <title>Plasmodium gonderi genome.</title>
        <authorList>
            <person name="Arisue N."/>
            <person name="Honma H."/>
            <person name="Kawai S."/>
            <person name="Tougan T."/>
            <person name="Tanabe K."/>
            <person name="Horii T."/>
        </authorList>
    </citation>
    <scope>NUCLEOTIDE SEQUENCE [LARGE SCALE GENOMIC DNA]</scope>
    <source>
        <strain evidence="3">ATCC 30045</strain>
    </source>
</reference>